<evidence type="ECO:0000313" key="2">
    <source>
        <dbReference type="EMBL" id="ACZ09750.1"/>
    </source>
</evidence>
<dbReference type="KEGG" id="str:Sterm_2906"/>
<organism evidence="2 3">
    <name type="scientific">Sebaldella termitidis (strain ATCC 33386 / NCTC 11300)</name>
    <dbReference type="NCBI Taxonomy" id="526218"/>
    <lineage>
        <taxon>Bacteria</taxon>
        <taxon>Fusobacteriati</taxon>
        <taxon>Fusobacteriota</taxon>
        <taxon>Fusobacteriia</taxon>
        <taxon>Fusobacteriales</taxon>
        <taxon>Leptotrichiaceae</taxon>
        <taxon>Sebaldella</taxon>
    </lineage>
</organism>
<feature type="transmembrane region" description="Helical" evidence="1">
    <location>
        <begin position="6"/>
        <end position="27"/>
    </location>
</feature>
<gene>
    <name evidence="2" type="ordered locus">Sterm_2906</name>
</gene>
<dbReference type="RefSeq" id="WP_012862332.1">
    <property type="nucleotide sequence ID" value="NC_013517.1"/>
</dbReference>
<keyword evidence="3" id="KW-1185">Reference proteome</keyword>
<evidence type="ECO:0000313" key="3">
    <source>
        <dbReference type="Proteomes" id="UP000000845"/>
    </source>
</evidence>
<keyword evidence="1" id="KW-0472">Membrane</keyword>
<dbReference type="AlphaFoldDB" id="D1ANE6"/>
<protein>
    <submittedName>
        <fullName evidence="2">Uncharacterized protein</fullName>
    </submittedName>
</protein>
<dbReference type="HOGENOM" id="CLU_1712012_0_0_0"/>
<dbReference type="Proteomes" id="UP000000845">
    <property type="component" value="Chromosome"/>
</dbReference>
<accession>D1ANE6</accession>
<sequence>MSKKEKIMLGVIIAGFIGFGGVTFKAVQYRKKLIETKKVVAEKEKIIKEKDETILKSVKLGYEALVRYEYMDSARTYSIRHPYNSGISHPDFQVILNKASEAYLNYNNFLETLGYKDGKLTALINKEKNDFEQIADKKNALLELMTKEDEKKK</sequence>
<reference evidence="2 3" key="2">
    <citation type="journal article" date="2010" name="Stand. Genomic Sci.">
        <title>Complete genome sequence of Sebaldella termitidis type strain (NCTC 11300).</title>
        <authorList>
            <person name="Harmon-Smith M."/>
            <person name="Celia L."/>
            <person name="Chertkov O."/>
            <person name="Lapidus A."/>
            <person name="Copeland A."/>
            <person name="Glavina Del Rio T."/>
            <person name="Nolan M."/>
            <person name="Lucas S."/>
            <person name="Tice H."/>
            <person name="Cheng J.F."/>
            <person name="Han C."/>
            <person name="Detter J.C."/>
            <person name="Bruce D."/>
            <person name="Goodwin L."/>
            <person name="Pitluck S."/>
            <person name="Pati A."/>
            <person name="Liolios K."/>
            <person name="Ivanova N."/>
            <person name="Mavromatis K."/>
            <person name="Mikhailova N."/>
            <person name="Chen A."/>
            <person name="Palaniappan K."/>
            <person name="Land M."/>
            <person name="Hauser L."/>
            <person name="Chang Y.J."/>
            <person name="Jeffries C.D."/>
            <person name="Brettin T."/>
            <person name="Goker M."/>
            <person name="Beck B."/>
            <person name="Bristow J."/>
            <person name="Eisen J.A."/>
            <person name="Markowitz V."/>
            <person name="Hugenholtz P."/>
            <person name="Kyrpides N.C."/>
            <person name="Klenk H.P."/>
            <person name="Chen F."/>
        </authorList>
    </citation>
    <scope>NUCLEOTIDE SEQUENCE [LARGE SCALE GENOMIC DNA]</scope>
    <source>
        <strain evidence="3">ATCC 33386 / NCTC 11300</strain>
    </source>
</reference>
<reference evidence="3" key="1">
    <citation type="submission" date="2009-09" db="EMBL/GenBank/DDBJ databases">
        <title>The complete chromosome of Sebaldella termitidis ATCC 33386.</title>
        <authorList>
            <consortium name="US DOE Joint Genome Institute (JGI-PGF)"/>
            <person name="Lucas S."/>
            <person name="Copeland A."/>
            <person name="Lapidus A."/>
            <person name="Glavina del Rio T."/>
            <person name="Dalin E."/>
            <person name="Tice H."/>
            <person name="Bruce D."/>
            <person name="Goodwin L."/>
            <person name="Pitluck S."/>
            <person name="Kyrpides N."/>
            <person name="Mavromatis K."/>
            <person name="Ivanova N."/>
            <person name="Mikhailova N."/>
            <person name="Sims D."/>
            <person name="Meincke L."/>
            <person name="Brettin T."/>
            <person name="Detter J.C."/>
            <person name="Han C."/>
            <person name="Larimer F."/>
            <person name="Land M."/>
            <person name="Hauser L."/>
            <person name="Markowitz V."/>
            <person name="Cheng J.F."/>
            <person name="Hugenholtz P."/>
            <person name="Woyke T."/>
            <person name="Wu D."/>
            <person name="Eisen J.A."/>
        </authorList>
    </citation>
    <scope>NUCLEOTIDE SEQUENCE [LARGE SCALE GENOMIC DNA]</scope>
    <source>
        <strain evidence="3">ATCC 33386 / NCTC 11300</strain>
    </source>
</reference>
<keyword evidence="1" id="KW-1133">Transmembrane helix</keyword>
<evidence type="ECO:0000256" key="1">
    <source>
        <dbReference type="SAM" id="Phobius"/>
    </source>
</evidence>
<dbReference type="STRING" id="526218.Sterm_2906"/>
<name>D1ANE6_SEBTE</name>
<proteinExistence type="predicted"/>
<keyword evidence="1" id="KW-0812">Transmembrane</keyword>
<dbReference type="EMBL" id="CP001739">
    <property type="protein sequence ID" value="ACZ09750.1"/>
    <property type="molecule type" value="Genomic_DNA"/>
</dbReference>